<evidence type="ECO:0000313" key="3">
    <source>
        <dbReference type="Proteomes" id="UP001610728"/>
    </source>
</evidence>
<gene>
    <name evidence="2" type="ORF">HOO65_011329</name>
</gene>
<comment type="caution">
    <text evidence="2">The sequence shown here is derived from an EMBL/GenBank/DDBJ whole genome shotgun (WGS) entry which is preliminary data.</text>
</comment>
<dbReference type="Proteomes" id="UP001610728">
    <property type="component" value="Unassembled WGS sequence"/>
</dbReference>
<proteinExistence type="predicted"/>
<dbReference type="RefSeq" id="XP_070863150.1">
    <property type="nucleotide sequence ID" value="XM_071006221.1"/>
</dbReference>
<reference evidence="2 3" key="1">
    <citation type="submission" date="2020-05" db="EMBL/GenBank/DDBJ databases">
        <title>Ceratocystis lukuohia genome.</title>
        <authorList>
            <person name="Harrington T.C."/>
            <person name="Kim K."/>
            <person name="Mayers C.G."/>
        </authorList>
    </citation>
    <scope>NUCLEOTIDE SEQUENCE [LARGE SCALE GENOMIC DNA]</scope>
    <source>
        <strain evidence="2 3">C4212</strain>
    </source>
</reference>
<organism evidence="2 3">
    <name type="scientific">Ceratocystis lukuohia</name>
    <dbReference type="NCBI Taxonomy" id="2019550"/>
    <lineage>
        <taxon>Eukaryota</taxon>
        <taxon>Fungi</taxon>
        <taxon>Dikarya</taxon>
        <taxon>Ascomycota</taxon>
        <taxon>Pezizomycotina</taxon>
        <taxon>Sordariomycetes</taxon>
        <taxon>Hypocreomycetidae</taxon>
        <taxon>Microascales</taxon>
        <taxon>Ceratocystidaceae</taxon>
        <taxon>Ceratocystis</taxon>
    </lineage>
</organism>
<accession>A0ABR4MUJ0</accession>
<feature type="compositionally biased region" description="Low complexity" evidence="1">
    <location>
        <begin position="85"/>
        <end position="110"/>
    </location>
</feature>
<name>A0ABR4MUJ0_9PEZI</name>
<protein>
    <submittedName>
        <fullName evidence="2">Uncharacterized protein</fullName>
    </submittedName>
</protein>
<dbReference type="EMBL" id="JABSNW010000001">
    <property type="protein sequence ID" value="KAL2891971.1"/>
    <property type="molecule type" value="Genomic_DNA"/>
</dbReference>
<dbReference type="GeneID" id="98115574"/>
<feature type="region of interest" description="Disordered" evidence="1">
    <location>
        <begin position="83"/>
        <end position="121"/>
    </location>
</feature>
<keyword evidence="3" id="KW-1185">Reference proteome</keyword>
<evidence type="ECO:0000256" key="1">
    <source>
        <dbReference type="SAM" id="MobiDB-lite"/>
    </source>
</evidence>
<evidence type="ECO:0000313" key="2">
    <source>
        <dbReference type="EMBL" id="KAL2891971.1"/>
    </source>
</evidence>
<sequence>MSSPATHYMDTAEAYLDFENADFSWMGATIIDDDDLMFSGKPLCAWYEEDRQRFSNPYDEEEHRGRERSNQKFFFVLQVRREYSSDSSSSQQRSTHVSSSSSTTPSSSSSALCESNEEKQH</sequence>